<keyword evidence="2" id="KW-1185">Reference proteome</keyword>
<accession>A0A822B0F2</accession>
<protein>
    <submittedName>
        <fullName evidence="1">Uncharacterized protein</fullName>
    </submittedName>
</protein>
<reference evidence="1" key="1">
    <citation type="submission" date="2021-02" db="EMBL/GenBank/DDBJ databases">
        <authorList>
            <person name="Nowell W R."/>
        </authorList>
    </citation>
    <scope>NUCLEOTIDE SEQUENCE</scope>
</reference>
<organism evidence="1 2">
    <name type="scientific">Rotaria socialis</name>
    <dbReference type="NCBI Taxonomy" id="392032"/>
    <lineage>
        <taxon>Eukaryota</taxon>
        <taxon>Metazoa</taxon>
        <taxon>Spiralia</taxon>
        <taxon>Gnathifera</taxon>
        <taxon>Rotifera</taxon>
        <taxon>Eurotatoria</taxon>
        <taxon>Bdelloidea</taxon>
        <taxon>Philodinida</taxon>
        <taxon>Philodinidae</taxon>
        <taxon>Rotaria</taxon>
    </lineage>
</organism>
<name>A0A822B0F2_9BILA</name>
<evidence type="ECO:0000313" key="1">
    <source>
        <dbReference type="EMBL" id="CAF5012445.1"/>
    </source>
</evidence>
<proteinExistence type="predicted"/>
<dbReference type="EMBL" id="CAJOBP010115144">
    <property type="protein sequence ID" value="CAF5012445.1"/>
    <property type="molecule type" value="Genomic_DNA"/>
</dbReference>
<evidence type="ECO:0000313" key="2">
    <source>
        <dbReference type="Proteomes" id="UP000663873"/>
    </source>
</evidence>
<comment type="caution">
    <text evidence="1">The sequence shown here is derived from an EMBL/GenBank/DDBJ whole genome shotgun (WGS) entry which is preliminary data.</text>
</comment>
<feature type="non-terminal residue" evidence="1">
    <location>
        <position position="1"/>
    </location>
</feature>
<gene>
    <name evidence="1" type="ORF">UJA718_LOCUS50676</name>
</gene>
<dbReference type="Proteomes" id="UP000663873">
    <property type="component" value="Unassembled WGS sequence"/>
</dbReference>
<dbReference type="AlphaFoldDB" id="A0A822B0F2"/>
<sequence>GCMRPIEVILPRGSLLDPHEDAAVVG</sequence>